<name>A0A8X6H5S0_TRICU</name>
<sequence length="115" mass="12653">MNLSSKKFQDLLDKKEVSMTARGYLDHLKGSKNAGEVIQATKTIPFIGSKREIEEAEQTRKSLLEQLVKGTINCILAAVSLVNISRSESQVLPGKTDDKPKTCLNNTFPPFNCVG</sequence>
<dbReference type="AlphaFoldDB" id="A0A8X6H5S0"/>
<dbReference type="EMBL" id="BMAO01004753">
    <property type="protein sequence ID" value="GFQ96733.1"/>
    <property type="molecule type" value="Genomic_DNA"/>
</dbReference>
<dbReference type="Proteomes" id="UP000887116">
    <property type="component" value="Unassembled WGS sequence"/>
</dbReference>
<keyword evidence="3" id="KW-1185">Reference proteome</keyword>
<gene>
    <name evidence="2" type="primary">wCauA_01470</name>
    <name evidence="2" type="ORF">TNCT_475811</name>
</gene>
<evidence type="ECO:0000256" key="1">
    <source>
        <dbReference type="SAM" id="Coils"/>
    </source>
</evidence>
<organism evidence="2 3">
    <name type="scientific">Trichonephila clavata</name>
    <name type="common">Joro spider</name>
    <name type="synonym">Nephila clavata</name>
    <dbReference type="NCBI Taxonomy" id="2740835"/>
    <lineage>
        <taxon>Eukaryota</taxon>
        <taxon>Metazoa</taxon>
        <taxon>Ecdysozoa</taxon>
        <taxon>Arthropoda</taxon>
        <taxon>Chelicerata</taxon>
        <taxon>Arachnida</taxon>
        <taxon>Araneae</taxon>
        <taxon>Araneomorphae</taxon>
        <taxon>Entelegynae</taxon>
        <taxon>Araneoidea</taxon>
        <taxon>Nephilidae</taxon>
        <taxon>Trichonephila</taxon>
    </lineage>
</organism>
<protein>
    <submittedName>
        <fullName evidence="2">Uncharacterized protein</fullName>
    </submittedName>
</protein>
<reference evidence="2" key="1">
    <citation type="submission" date="2020-07" db="EMBL/GenBank/DDBJ databases">
        <title>Multicomponent nature underlies the extraordinary mechanical properties of spider dragline silk.</title>
        <authorList>
            <person name="Kono N."/>
            <person name="Nakamura H."/>
            <person name="Mori M."/>
            <person name="Yoshida Y."/>
            <person name="Ohtoshi R."/>
            <person name="Malay A.D."/>
            <person name="Moran D.A.P."/>
            <person name="Tomita M."/>
            <person name="Numata K."/>
            <person name="Arakawa K."/>
        </authorList>
    </citation>
    <scope>NUCLEOTIDE SEQUENCE</scope>
</reference>
<accession>A0A8X6H5S0</accession>
<keyword evidence="1" id="KW-0175">Coiled coil</keyword>
<evidence type="ECO:0000313" key="2">
    <source>
        <dbReference type="EMBL" id="GFQ96733.1"/>
    </source>
</evidence>
<comment type="caution">
    <text evidence="2">The sequence shown here is derived from an EMBL/GenBank/DDBJ whole genome shotgun (WGS) entry which is preliminary data.</text>
</comment>
<feature type="coiled-coil region" evidence="1">
    <location>
        <begin position="46"/>
        <end position="73"/>
    </location>
</feature>
<proteinExistence type="predicted"/>
<evidence type="ECO:0000313" key="3">
    <source>
        <dbReference type="Proteomes" id="UP000887116"/>
    </source>
</evidence>